<reference evidence="2 3" key="1">
    <citation type="journal article" date="2016" name="Nat. Commun.">
        <title>Thousands of microbial genomes shed light on interconnected biogeochemical processes in an aquifer system.</title>
        <authorList>
            <person name="Anantharaman K."/>
            <person name="Brown C.T."/>
            <person name="Hug L.A."/>
            <person name="Sharon I."/>
            <person name="Castelle C.J."/>
            <person name="Probst A.J."/>
            <person name="Thomas B.C."/>
            <person name="Singh A."/>
            <person name="Wilkins M.J."/>
            <person name="Karaoz U."/>
            <person name="Brodie E.L."/>
            <person name="Williams K.H."/>
            <person name="Hubbard S.S."/>
            <person name="Banfield J.F."/>
        </authorList>
    </citation>
    <scope>NUCLEOTIDE SEQUENCE [LARGE SCALE GENOMIC DNA]</scope>
</reference>
<accession>A0A1F4TPR3</accession>
<gene>
    <name evidence="2" type="ORF">A2311_04005</name>
</gene>
<evidence type="ECO:0000313" key="2">
    <source>
        <dbReference type="EMBL" id="OGC34073.1"/>
    </source>
</evidence>
<dbReference type="InterPro" id="IPR014729">
    <property type="entry name" value="Rossmann-like_a/b/a_fold"/>
</dbReference>
<feature type="domain" description="DUF218" evidence="1">
    <location>
        <begin position="42"/>
        <end position="165"/>
    </location>
</feature>
<dbReference type="Gene3D" id="3.40.50.620">
    <property type="entry name" value="HUPs"/>
    <property type="match status" value="1"/>
</dbReference>
<dbReference type="CDD" id="cd06259">
    <property type="entry name" value="YdcF-like"/>
    <property type="match status" value="1"/>
</dbReference>
<protein>
    <recommendedName>
        <fullName evidence="1">DUF218 domain-containing protein</fullName>
    </recommendedName>
</protein>
<sequence>MKKIKWLLLVVGLLGGLWLLSPFMLDFAGRVLIVQDKLRPADLIVVLGGDGNGERVATGVRLYKQGLAPKILMSGGPLAWQLTYAEWMKKQALASGVPAAAILLQAKSLSTAEDAKYSRQVIEPLKIKTIILITSPQHTRRAARVFRKIFPAPDYEIMVYPAQPSAFKVDRWWTRYEDRALVVWEYFSSVLYFFKGY</sequence>
<dbReference type="PANTHER" id="PTHR30336:SF20">
    <property type="entry name" value="DUF218 DOMAIN-CONTAINING PROTEIN"/>
    <property type="match status" value="1"/>
</dbReference>
<dbReference type="PANTHER" id="PTHR30336">
    <property type="entry name" value="INNER MEMBRANE PROTEIN, PROBABLE PERMEASE"/>
    <property type="match status" value="1"/>
</dbReference>
<evidence type="ECO:0000259" key="1">
    <source>
        <dbReference type="Pfam" id="PF02698"/>
    </source>
</evidence>
<dbReference type="InterPro" id="IPR051599">
    <property type="entry name" value="Cell_Envelope_Assoc"/>
</dbReference>
<dbReference type="STRING" id="1802583.A2311_04005"/>
<comment type="caution">
    <text evidence="2">The sequence shown here is derived from an EMBL/GenBank/DDBJ whole genome shotgun (WGS) entry which is preliminary data.</text>
</comment>
<dbReference type="Pfam" id="PF02698">
    <property type="entry name" value="DUF218"/>
    <property type="match status" value="1"/>
</dbReference>
<organism evidence="2 3">
    <name type="scientific">candidate division WOR-1 bacterium RIFOXYB2_FULL_48_7</name>
    <dbReference type="NCBI Taxonomy" id="1802583"/>
    <lineage>
        <taxon>Bacteria</taxon>
        <taxon>Bacillati</taxon>
        <taxon>Saganbacteria</taxon>
    </lineage>
</organism>
<name>A0A1F4TPR3_UNCSA</name>
<proteinExistence type="predicted"/>
<dbReference type="AlphaFoldDB" id="A0A1F4TPR3"/>
<dbReference type="EMBL" id="MEUF01000049">
    <property type="protein sequence ID" value="OGC34073.1"/>
    <property type="molecule type" value="Genomic_DNA"/>
</dbReference>
<dbReference type="Proteomes" id="UP000178951">
    <property type="component" value="Unassembled WGS sequence"/>
</dbReference>
<evidence type="ECO:0000313" key="3">
    <source>
        <dbReference type="Proteomes" id="UP000178951"/>
    </source>
</evidence>
<dbReference type="InterPro" id="IPR003848">
    <property type="entry name" value="DUF218"/>
</dbReference>
<dbReference type="GO" id="GO:0005886">
    <property type="term" value="C:plasma membrane"/>
    <property type="evidence" value="ECO:0007669"/>
    <property type="project" value="TreeGrafter"/>
</dbReference>